<feature type="transmembrane region" description="Helical" evidence="1">
    <location>
        <begin position="130"/>
        <end position="153"/>
    </location>
</feature>
<gene>
    <name evidence="2" type="ORF">LKD32_01805</name>
</gene>
<dbReference type="AlphaFoldDB" id="A0AAE3APD0"/>
<feature type="transmembrane region" description="Helical" evidence="1">
    <location>
        <begin position="7"/>
        <end position="27"/>
    </location>
</feature>
<dbReference type="EMBL" id="JAJEPU010000003">
    <property type="protein sequence ID" value="MCC2163629.1"/>
    <property type="molecule type" value="Genomic_DNA"/>
</dbReference>
<feature type="transmembrane region" description="Helical" evidence="1">
    <location>
        <begin position="72"/>
        <end position="89"/>
    </location>
</feature>
<evidence type="ECO:0000313" key="2">
    <source>
        <dbReference type="EMBL" id="MCC2163629.1"/>
    </source>
</evidence>
<dbReference type="Proteomes" id="UP001198962">
    <property type="component" value="Unassembled WGS sequence"/>
</dbReference>
<dbReference type="RefSeq" id="WP_308450452.1">
    <property type="nucleotide sequence ID" value="NZ_JAJEPU010000003.1"/>
</dbReference>
<comment type="caution">
    <text evidence="2">The sequence shown here is derived from an EMBL/GenBank/DDBJ whole genome shotgun (WGS) entry which is preliminary data.</text>
</comment>
<dbReference type="Pfam" id="PF03419">
    <property type="entry name" value="Peptidase_U4"/>
    <property type="match status" value="1"/>
</dbReference>
<dbReference type="InterPro" id="IPR005081">
    <property type="entry name" value="SpoIIGA"/>
</dbReference>
<reference evidence="2" key="1">
    <citation type="submission" date="2021-10" db="EMBL/GenBank/DDBJ databases">
        <title>Anaerobic single-cell dispensing facilitates the cultivation of human gut bacteria.</title>
        <authorList>
            <person name="Afrizal A."/>
        </authorList>
    </citation>
    <scope>NUCLEOTIDE SEQUENCE</scope>
    <source>
        <strain evidence="2">CLA-AA-H274</strain>
    </source>
</reference>
<dbReference type="GO" id="GO:0004190">
    <property type="term" value="F:aspartic-type endopeptidase activity"/>
    <property type="evidence" value="ECO:0007669"/>
    <property type="project" value="InterPro"/>
</dbReference>
<feature type="transmembrane region" description="Helical" evidence="1">
    <location>
        <begin position="95"/>
        <end position="118"/>
    </location>
</feature>
<sequence length="285" mass="31492">MILYLDLFFLLNLIMDLIVLLLCEQIGTRSGIPSGEWNLKKVFRITASAGFGACWACIAVCVRGIPPWLERGITLGIVSTGMTLIAFGYQGTGILICRLFSLLAGALLTGGTVSLLSFRGSSFEQMRSGVIVGAGAGLALFSFIVSKTVFHLIGDSCLFYEVTLKYRGREKTIRALFDTGNRLREPYGNQPVHVITARACRGFCEKVVGVIYIPFCSVGQSQGMLPGIRMDEMEVRRRGQLICRISHPWIALSREPLSSCGEYEMLLNGESERNSKIFRDERGRI</sequence>
<protein>
    <submittedName>
        <fullName evidence="2">Sigma-E processing peptidase SpoIIGA</fullName>
    </submittedName>
</protein>
<organism evidence="2 3">
    <name type="scientific">Brotaphodocola catenula</name>
    <dbReference type="NCBI Taxonomy" id="2885361"/>
    <lineage>
        <taxon>Bacteria</taxon>
        <taxon>Bacillati</taxon>
        <taxon>Bacillota</taxon>
        <taxon>Clostridia</taxon>
        <taxon>Lachnospirales</taxon>
        <taxon>Lachnospiraceae</taxon>
        <taxon>Brotaphodocola</taxon>
    </lineage>
</organism>
<keyword evidence="1" id="KW-0472">Membrane</keyword>
<name>A0AAE3APD0_9FIRM</name>
<accession>A0AAE3APD0</accession>
<keyword evidence="1" id="KW-0812">Transmembrane</keyword>
<dbReference type="GO" id="GO:0030436">
    <property type="term" value="P:asexual sporulation"/>
    <property type="evidence" value="ECO:0007669"/>
    <property type="project" value="InterPro"/>
</dbReference>
<proteinExistence type="predicted"/>
<evidence type="ECO:0000313" key="3">
    <source>
        <dbReference type="Proteomes" id="UP001198962"/>
    </source>
</evidence>
<evidence type="ECO:0000256" key="1">
    <source>
        <dbReference type="SAM" id="Phobius"/>
    </source>
</evidence>
<feature type="transmembrane region" description="Helical" evidence="1">
    <location>
        <begin position="47"/>
        <end position="65"/>
    </location>
</feature>
<keyword evidence="1" id="KW-1133">Transmembrane helix</keyword>
<dbReference type="GO" id="GO:0006508">
    <property type="term" value="P:proteolysis"/>
    <property type="evidence" value="ECO:0007669"/>
    <property type="project" value="InterPro"/>
</dbReference>
<keyword evidence="3" id="KW-1185">Reference proteome</keyword>